<reference evidence="5" key="1">
    <citation type="submission" date="2016-06" db="UniProtKB">
        <authorList>
            <consortium name="WormBaseParasite"/>
        </authorList>
    </citation>
    <scope>IDENTIFICATION</scope>
</reference>
<dbReference type="Gene3D" id="2.130.10.10">
    <property type="entry name" value="YVTN repeat-like/Quinoprotein amine dehydrogenase"/>
    <property type="match status" value="2"/>
</dbReference>
<dbReference type="OrthoDB" id="411991at2759"/>
<dbReference type="AlphaFoldDB" id="A0A183DY98"/>
<dbReference type="Proteomes" id="UP000271098">
    <property type="component" value="Unassembled WGS sequence"/>
</dbReference>
<dbReference type="GO" id="GO:0006913">
    <property type="term" value="P:nucleocytoplasmic transport"/>
    <property type="evidence" value="ECO:0007669"/>
    <property type="project" value="TreeGrafter"/>
</dbReference>
<protein>
    <submittedName>
        <fullName evidence="5">WD_REPEATS_REGION domain-containing protein</fullName>
    </submittedName>
</protein>
<dbReference type="PANTHER" id="PTHR14494:SF0">
    <property type="entry name" value="ALADIN"/>
    <property type="match status" value="1"/>
</dbReference>
<dbReference type="WBParaSite" id="GPUH_0001370401-mRNA-1">
    <property type="protein sequence ID" value="GPUH_0001370401-mRNA-1"/>
    <property type="gene ID" value="GPUH_0001370401"/>
</dbReference>
<feature type="region of interest" description="Disordered" evidence="1">
    <location>
        <begin position="508"/>
        <end position="534"/>
    </location>
</feature>
<keyword evidence="4" id="KW-1185">Reference proteome</keyword>
<dbReference type="InterPro" id="IPR015943">
    <property type="entry name" value="WD40/YVTN_repeat-like_dom_sf"/>
</dbReference>
<gene>
    <name evidence="3" type="ORF">GPUH_LOCUS13688</name>
</gene>
<dbReference type="SMART" id="SM00320">
    <property type="entry name" value="WD40"/>
    <property type="match status" value="3"/>
</dbReference>
<sequence>MSDRWSAGGLDGLVDYVVSSTANALPYSDWLRHRFRQAQSGIRNAFSKSDQNLQDSIAQFSRTLNWPHNWIRCMAIHSGGQRIAVCQNDDCIRIFSCDPDRRPITLKHQQQQNVTDMAWKPYGRMVLAVACSHAVLIWRLDKQNVNIRPSVNCAEVIDLSSFSPIIQCFWDSLCSEALFIASAASSRLQVFDTSCGEGETVGSWIHRGHIRRFFVSPDGCKLAVAYDLNFISVYDRHTWREERWKKLGGPCVAAVWTPQSDVLLFATLGESIIYAIHFTKKLQNFCDDQRSFSSGSAVPVYDLAEVKSEEGDNRGFAGSVRDLQISPDGQRVALTFDANPAVIWLFMIITVPTFFFTPTSLINGAATFGAATIVSFFQKFKYGSLLTVVSIKSCVYFVWQQATGPVGDRLHQINQQSKFHRCIAVKRDVGLFMLAMPDNLAEDDIKLLDHHWAKIWANGKLQYIPLLYGPHAIEGVHLNMAKKEKSVDEGRSGDALLIEPVPAPEEVNSSFRGNNIRSGSSSSSSSVNSAPSSLRSDNLQLFSSVGLYDQLVSKAAQKTSAVTQ</sequence>
<dbReference type="PANTHER" id="PTHR14494">
    <property type="entry name" value="ALADIN/ADRACALIN/AAAS"/>
    <property type="match status" value="1"/>
</dbReference>
<accession>A0A183DY98</accession>
<dbReference type="InterPro" id="IPR057403">
    <property type="entry name" value="Beta-prop_Aladin"/>
</dbReference>
<proteinExistence type="predicted"/>
<organism evidence="5">
    <name type="scientific">Gongylonema pulchrum</name>
    <dbReference type="NCBI Taxonomy" id="637853"/>
    <lineage>
        <taxon>Eukaryota</taxon>
        <taxon>Metazoa</taxon>
        <taxon>Ecdysozoa</taxon>
        <taxon>Nematoda</taxon>
        <taxon>Chromadorea</taxon>
        <taxon>Rhabditida</taxon>
        <taxon>Spirurina</taxon>
        <taxon>Spiruromorpha</taxon>
        <taxon>Spiruroidea</taxon>
        <taxon>Gongylonematidae</taxon>
        <taxon>Gongylonema</taxon>
    </lineage>
</organism>
<evidence type="ECO:0000259" key="2">
    <source>
        <dbReference type="Pfam" id="PF25460"/>
    </source>
</evidence>
<evidence type="ECO:0000256" key="1">
    <source>
        <dbReference type="SAM" id="MobiDB-lite"/>
    </source>
</evidence>
<dbReference type="EMBL" id="UYRT01080459">
    <property type="protein sequence ID" value="VDN22789.1"/>
    <property type="molecule type" value="Genomic_DNA"/>
</dbReference>
<evidence type="ECO:0000313" key="4">
    <source>
        <dbReference type="Proteomes" id="UP000271098"/>
    </source>
</evidence>
<dbReference type="SUPFAM" id="SSF101908">
    <property type="entry name" value="Putative isomerase YbhE"/>
    <property type="match status" value="1"/>
</dbReference>
<dbReference type="GO" id="GO:0005643">
    <property type="term" value="C:nuclear pore"/>
    <property type="evidence" value="ECO:0007669"/>
    <property type="project" value="TreeGrafter"/>
</dbReference>
<dbReference type="Pfam" id="PF25460">
    <property type="entry name" value="Beta-prop_Aladin"/>
    <property type="match status" value="1"/>
</dbReference>
<dbReference type="InterPro" id="IPR045139">
    <property type="entry name" value="Aladin"/>
</dbReference>
<name>A0A183DY98_9BILA</name>
<evidence type="ECO:0000313" key="5">
    <source>
        <dbReference type="WBParaSite" id="GPUH_0001370401-mRNA-1"/>
    </source>
</evidence>
<dbReference type="InterPro" id="IPR001680">
    <property type="entry name" value="WD40_rpt"/>
</dbReference>
<reference evidence="3 4" key="2">
    <citation type="submission" date="2018-11" db="EMBL/GenBank/DDBJ databases">
        <authorList>
            <consortium name="Pathogen Informatics"/>
        </authorList>
    </citation>
    <scope>NUCLEOTIDE SEQUENCE [LARGE SCALE GENOMIC DNA]</scope>
</reference>
<evidence type="ECO:0000313" key="3">
    <source>
        <dbReference type="EMBL" id="VDN22789.1"/>
    </source>
</evidence>
<feature type="domain" description="Aladin seven-bladed propeller" evidence="2">
    <location>
        <begin position="54"/>
        <end position="395"/>
    </location>
</feature>